<comment type="caution">
    <text evidence="2">The sequence shown here is derived from an EMBL/GenBank/DDBJ whole genome shotgun (WGS) entry which is preliminary data.</text>
</comment>
<keyword evidence="3" id="KW-1185">Reference proteome</keyword>
<evidence type="ECO:0008006" key="4">
    <source>
        <dbReference type="Google" id="ProtNLM"/>
    </source>
</evidence>
<reference evidence="2 3" key="1">
    <citation type="submission" date="2024-01" db="EMBL/GenBank/DDBJ databases">
        <title>A draft genome for a cacao thread blight-causing isolate of Paramarasmius palmivorus.</title>
        <authorList>
            <person name="Baruah I.K."/>
            <person name="Bukari Y."/>
            <person name="Amoako-Attah I."/>
            <person name="Meinhardt L.W."/>
            <person name="Bailey B.A."/>
            <person name="Cohen S.P."/>
        </authorList>
    </citation>
    <scope>NUCLEOTIDE SEQUENCE [LARGE SCALE GENOMIC DNA]</scope>
    <source>
        <strain evidence="2 3">GH-12</strain>
    </source>
</reference>
<evidence type="ECO:0000256" key="1">
    <source>
        <dbReference type="SAM" id="Coils"/>
    </source>
</evidence>
<gene>
    <name evidence="2" type="ORF">VNI00_009219</name>
</gene>
<evidence type="ECO:0000313" key="3">
    <source>
        <dbReference type="Proteomes" id="UP001383192"/>
    </source>
</evidence>
<keyword evidence="1" id="KW-0175">Coiled coil</keyword>
<proteinExistence type="predicted"/>
<dbReference type="AlphaFoldDB" id="A0AAW0CNW5"/>
<accession>A0AAW0CNW5</accession>
<sequence>MSVKDIDQDLCDSARTLSLYVIDLLRSGVALQGEDKAYAEIGIKTIETLLADSAKVIEELRERMHAEQKKMKVLEWKHGRFQALVAPVRCLPPEILSRILLLTLQNDGEFRNSNSFHGCWNSATIDYATVCAHWRRVVYSTPQLWAAFSVKVNQEHDNDLPDTFGRFLSRSANATLDIQLFLHGSGRSILATLSILFDVRHRWRRLALWGLYEALMPFLVTLRERPGHPWMKTLEIHLDHENRSYETRLLDGMIDNMKESLQFTSEVSILASGNTISASVPYSSFSKITKIDLALTVDSMCVVLRMTQGTLVSAKLAVNKGANTLYRVDVGAEMSRVEEIHRGGKISLPHLRELVFTIEYHKDHARISYLQTRALWNSISFLPLLQDLRLEYRTRVGLVGDSLDTIILLFKNAHDSVLETLALINVLFGDSDIIRILQAAPKLKYLDLQETSGVREWPAIFTRELFESMTFGAALGPEGERLVPDLKRIRLRFPDACTPIEYSSLVAMFDSRHGILLTGVVFPGSKVIG</sequence>
<dbReference type="EMBL" id="JAYKXP010000033">
    <property type="protein sequence ID" value="KAK7041624.1"/>
    <property type="molecule type" value="Genomic_DNA"/>
</dbReference>
<dbReference type="Proteomes" id="UP001383192">
    <property type="component" value="Unassembled WGS sequence"/>
</dbReference>
<organism evidence="2 3">
    <name type="scientific">Paramarasmius palmivorus</name>
    <dbReference type="NCBI Taxonomy" id="297713"/>
    <lineage>
        <taxon>Eukaryota</taxon>
        <taxon>Fungi</taxon>
        <taxon>Dikarya</taxon>
        <taxon>Basidiomycota</taxon>
        <taxon>Agaricomycotina</taxon>
        <taxon>Agaricomycetes</taxon>
        <taxon>Agaricomycetidae</taxon>
        <taxon>Agaricales</taxon>
        <taxon>Marasmiineae</taxon>
        <taxon>Marasmiaceae</taxon>
        <taxon>Paramarasmius</taxon>
    </lineage>
</organism>
<feature type="coiled-coil region" evidence="1">
    <location>
        <begin position="43"/>
        <end position="77"/>
    </location>
</feature>
<name>A0AAW0CNW5_9AGAR</name>
<dbReference type="SUPFAM" id="SSF52047">
    <property type="entry name" value="RNI-like"/>
    <property type="match status" value="1"/>
</dbReference>
<protein>
    <recommendedName>
        <fullName evidence="4">F-box domain-containing protein</fullName>
    </recommendedName>
</protein>
<evidence type="ECO:0000313" key="2">
    <source>
        <dbReference type="EMBL" id="KAK7041624.1"/>
    </source>
</evidence>